<dbReference type="Proteomes" id="UP000612349">
    <property type="component" value="Unassembled WGS sequence"/>
</dbReference>
<feature type="region of interest" description="Disordered" evidence="1">
    <location>
        <begin position="64"/>
        <end position="86"/>
    </location>
</feature>
<comment type="caution">
    <text evidence="2">The sequence shown here is derived from an EMBL/GenBank/DDBJ whole genome shotgun (WGS) entry which is preliminary data.</text>
</comment>
<evidence type="ECO:0000313" key="3">
    <source>
        <dbReference type="Proteomes" id="UP000612349"/>
    </source>
</evidence>
<protein>
    <recommendedName>
        <fullName evidence="4">DUF2946 domain-containing protein</fullName>
    </recommendedName>
</protein>
<reference evidence="2" key="2">
    <citation type="submission" date="2020-09" db="EMBL/GenBank/DDBJ databases">
        <authorList>
            <person name="Sun Q."/>
            <person name="Zhou Y."/>
        </authorList>
    </citation>
    <scope>NUCLEOTIDE SEQUENCE</scope>
    <source>
        <strain evidence="2">CGMCC 1.15360</strain>
    </source>
</reference>
<accession>A0A916YPM2</accession>
<name>A0A916YPM2_9SPHN</name>
<organism evidence="2 3">
    <name type="scientific">Croceicoccus mobilis</name>
    <dbReference type="NCBI Taxonomy" id="1703339"/>
    <lineage>
        <taxon>Bacteria</taxon>
        <taxon>Pseudomonadati</taxon>
        <taxon>Pseudomonadota</taxon>
        <taxon>Alphaproteobacteria</taxon>
        <taxon>Sphingomonadales</taxon>
        <taxon>Erythrobacteraceae</taxon>
        <taxon>Croceicoccus</taxon>
    </lineage>
</organism>
<evidence type="ECO:0000256" key="1">
    <source>
        <dbReference type="SAM" id="MobiDB-lite"/>
    </source>
</evidence>
<evidence type="ECO:0000313" key="2">
    <source>
        <dbReference type="EMBL" id="GGD55225.1"/>
    </source>
</evidence>
<keyword evidence="3" id="KW-1185">Reference proteome</keyword>
<gene>
    <name evidence="2" type="ORF">GCM10010990_00440</name>
</gene>
<sequence>MEGFRHSRLHAVWIALALAFAVRALVPAGWMPAELGGGSVLMPCPTDAPMARLFGDVTAPQSAHAMHGGEMAEAASGDPHDAPPCAFTALAVDTPQPPFADLPQPPLPEAQRAIPVRAAIILARLSRERPPGRAPPVIA</sequence>
<dbReference type="EMBL" id="BMIP01000001">
    <property type="protein sequence ID" value="GGD55225.1"/>
    <property type="molecule type" value="Genomic_DNA"/>
</dbReference>
<dbReference type="RefSeq" id="WP_066772228.1">
    <property type="nucleotide sequence ID" value="NZ_BMIP01000001.1"/>
</dbReference>
<reference evidence="2" key="1">
    <citation type="journal article" date="2014" name="Int. J. Syst. Evol. Microbiol.">
        <title>Complete genome sequence of Corynebacterium casei LMG S-19264T (=DSM 44701T), isolated from a smear-ripened cheese.</title>
        <authorList>
            <consortium name="US DOE Joint Genome Institute (JGI-PGF)"/>
            <person name="Walter F."/>
            <person name="Albersmeier A."/>
            <person name="Kalinowski J."/>
            <person name="Ruckert C."/>
        </authorList>
    </citation>
    <scope>NUCLEOTIDE SEQUENCE</scope>
    <source>
        <strain evidence="2">CGMCC 1.15360</strain>
    </source>
</reference>
<proteinExistence type="predicted"/>
<evidence type="ECO:0008006" key="4">
    <source>
        <dbReference type="Google" id="ProtNLM"/>
    </source>
</evidence>
<dbReference type="AlphaFoldDB" id="A0A916YPM2"/>